<feature type="domain" description="Metallo-beta-lactamase" evidence="5">
    <location>
        <begin position="47"/>
        <end position="245"/>
    </location>
</feature>
<comment type="similarity">
    <text evidence="1">Belongs to the metallo-beta-lactamase superfamily.</text>
</comment>
<evidence type="ECO:0000256" key="3">
    <source>
        <dbReference type="ARBA" id="ARBA00022801"/>
    </source>
</evidence>
<dbReference type="PANTHER" id="PTHR42978">
    <property type="entry name" value="QUORUM-QUENCHING LACTONASE YTNP-RELATED-RELATED"/>
    <property type="match status" value="1"/>
</dbReference>
<dbReference type="SUPFAM" id="SSF56281">
    <property type="entry name" value="Metallo-hydrolase/oxidoreductase"/>
    <property type="match status" value="1"/>
</dbReference>
<dbReference type="RefSeq" id="WP_386733918.1">
    <property type="nucleotide sequence ID" value="NZ_JBHRXI010000002.1"/>
</dbReference>
<dbReference type="EMBL" id="JBHRXI010000002">
    <property type="protein sequence ID" value="MFC3612726.1"/>
    <property type="molecule type" value="Genomic_DNA"/>
</dbReference>
<dbReference type="Gene3D" id="3.60.15.10">
    <property type="entry name" value="Ribonuclease Z/Hydroxyacylglutathione hydrolase-like"/>
    <property type="match status" value="1"/>
</dbReference>
<dbReference type="SMART" id="SM00849">
    <property type="entry name" value="Lactamase_B"/>
    <property type="match status" value="1"/>
</dbReference>
<dbReference type="Pfam" id="PF00753">
    <property type="entry name" value="Lactamase_B"/>
    <property type="match status" value="1"/>
</dbReference>
<accession>A0ABV7TBT5</accession>
<protein>
    <submittedName>
        <fullName evidence="6">MBL fold metallo-hydrolase</fullName>
    </submittedName>
</protein>
<dbReference type="InterPro" id="IPR051013">
    <property type="entry name" value="MBL_superfamily_lactonases"/>
</dbReference>
<evidence type="ECO:0000256" key="2">
    <source>
        <dbReference type="ARBA" id="ARBA00022723"/>
    </source>
</evidence>
<keyword evidence="4" id="KW-0862">Zinc</keyword>
<dbReference type="InterPro" id="IPR001279">
    <property type="entry name" value="Metallo-B-lactamas"/>
</dbReference>
<keyword evidence="3" id="KW-0378">Hydrolase</keyword>
<evidence type="ECO:0000313" key="6">
    <source>
        <dbReference type="EMBL" id="MFC3612726.1"/>
    </source>
</evidence>
<evidence type="ECO:0000256" key="1">
    <source>
        <dbReference type="ARBA" id="ARBA00007749"/>
    </source>
</evidence>
<dbReference type="InterPro" id="IPR036866">
    <property type="entry name" value="RibonucZ/Hydroxyglut_hydro"/>
</dbReference>
<reference evidence="7" key="1">
    <citation type="journal article" date="2019" name="Int. J. Syst. Evol. Microbiol.">
        <title>The Global Catalogue of Microorganisms (GCM) 10K type strain sequencing project: providing services to taxonomists for standard genome sequencing and annotation.</title>
        <authorList>
            <consortium name="The Broad Institute Genomics Platform"/>
            <consortium name="The Broad Institute Genome Sequencing Center for Infectious Disease"/>
            <person name="Wu L."/>
            <person name="Ma J."/>
        </authorList>
    </citation>
    <scope>NUCLEOTIDE SEQUENCE [LARGE SCALE GENOMIC DNA]</scope>
    <source>
        <strain evidence="7">KCTC 42911</strain>
    </source>
</reference>
<name>A0ABV7TBT5_9RHOB</name>
<gene>
    <name evidence="6" type="ORF">ACFORG_03045</name>
</gene>
<sequence length="266" mass="28059">MPNPHSMTIGQIELTVFDDGHFDLPVAYFSGLSDDLAARLSDPVTIGANLWLVKTGDRRVLIDTGSGQALKERFPETGMSFETISGEPITDIVLTHMHADHIGGFLGGGFAGVPVHVAKSEWEFWTNPDLPAAVPADQRPMIEAIQTIAGTFADRVVLHDGAADLGNGLTLVPLPGHTPGHRGLRLASDGQELLIAGDALISADVHFAEPNVGYALDGDPTTAAATRRALLSEVAASGVPIAVTHLPYPGLGRVEAEGDAWRFVPL</sequence>
<keyword evidence="7" id="KW-1185">Reference proteome</keyword>
<comment type="caution">
    <text evidence="6">The sequence shown here is derived from an EMBL/GenBank/DDBJ whole genome shotgun (WGS) entry which is preliminary data.</text>
</comment>
<evidence type="ECO:0000256" key="4">
    <source>
        <dbReference type="ARBA" id="ARBA00022833"/>
    </source>
</evidence>
<proteinExistence type="inferred from homology"/>
<dbReference type="Proteomes" id="UP001595629">
    <property type="component" value="Unassembled WGS sequence"/>
</dbReference>
<dbReference type="PANTHER" id="PTHR42978:SF6">
    <property type="entry name" value="QUORUM-QUENCHING LACTONASE YTNP-RELATED"/>
    <property type="match status" value="1"/>
</dbReference>
<organism evidence="6 7">
    <name type="scientific">Lutimaribacter marinistellae</name>
    <dbReference type="NCBI Taxonomy" id="1820329"/>
    <lineage>
        <taxon>Bacteria</taxon>
        <taxon>Pseudomonadati</taxon>
        <taxon>Pseudomonadota</taxon>
        <taxon>Alphaproteobacteria</taxon>
        <taxon>Rhodobacterales</taxon>
        <taxon>Roseobacteraceae</taxon>
        <taxon>Lutimaribacter</taxon>
    </lineage>
</organism>
<evidence type="ECO:0000259" key="5">
    <source>
        <dbReference type="SMART" id="SM00849"/>
    </source>
</evidence>
<evidence type="ECO:0000313" key="7">
    <source>
        <dbReference type="Proteomes" id="UP001595629"/>
    </source>
</evidence>
<keyword evidence="2" id="KW-0479">Metal-binding</keyword>
<dbReference type="CDD" id="cd07720">
    <property type="entry name" value="OPHC2-like_MBL-fold"/>
    <property type="match status" value="1"/>
</dbReference>